<name>A0A138ZYD2_GONPJ</name>
<feature type="region of interest" description="Disordered" evidence="2">
    <location>
        <begin position="275"/>
        <end position="298"/>
    </location>
</feature>
<dbReference type="EMBL" id="KQ965886">
    <property type="protein sequence ID" value="KXS09123.1"/>
    <property type="molecule type" value="Genomic_DNA"/>
</dbReference>
<dbReference type="InterPro" id="IPR036028">
    <property type="entry name" value="SH3-like_dom_sf"/>
</dbReference>
<feature type="compositionally biased region" description="Low complexity" evidence="2">
    <location>
        <begin position="339"/>
        <end position="357"/>
    </location>
</feature>
<organism evidence="3 4">
    <name type="scientific">Gonapodya prolifera (strain JEL478)</name>
    <name type="common">Monoblepharis prolifera</name>
    <dbReference type="NCBI Taxonomy" id="1344416"/>
    <lineage>
        <taxon>Eukaryota</taxon>
        <taxon>Fungi</taxon>
        <taxon>Fungi incertae sedis</taxon>
        <taxon>Chytridiomycota</taxon>
        <taxon>Chytridiomycota incertae sedis</taxon>
        <taxon>Monoblepharidomycetes</taxon>
        <taxon>Monoblepharidales</taxon>
        <taxon>Gonapodyaceae</taxon>
        <taxon>Gonapodya</taxon>
    </lineage>
</organism>
<dbReference type="Proteomes" id="UP000070544">
    <property type="component" value="Unassembled WGS sequence"/>
</dbReference>
<feature type="repeat" description="ANK" evidence="1">
    <location>
        <begin position="55"/>
        <end position="87"/>
    </location>
</feature>
<dbReference type="Gene3D" id="1.25.40.20">
    <property type="entry name" value="Ankyrin repeat-containing domain"/>
    <property type="match status" value="1"/>
</dbReference>
<feature type="region of interest" description="Disordered" evidence="2">
    <location>
        <begin position="249"/>
        <end position="268"/>
    </location>
</feature>
<feature type="compositionally biased region" description="Polar residues" evidence="2">
    <location>
        <begin position="358"/>
        <end position="385"/>
    </location>
</feature>
<feature type="compositionally biased region" description="Low complexity" evidence="2">
    <location>
        <begin position="279"/>
        <end position="296"/>
    </location>
</feature>
<dbReference type="AlphaFoldDB" id="A0A138ZYD2"/>
<reference evidence="3 4" key="1">
    <citation type="journal article" date="2015" name="Genome Biol. Evol.">
        <title>Phylogenomic analyses indicate that early fungi evolved digesting cell walls of algal ancestors of land plants.</title>
        <authorList>
            <person name="Chang Y."/>
            <person name="Wang S."/>
            <person name="Sekimoto S."/>
            <person name="Aerts A.L."/>
            <person name="Choi C."/>
            <person name="Clum A."/>
            <person name="LaButti K.M."/>
            <person name="Lindquist E.A."/>
            <person name="Yee Ngan C."/>
            <person name="Ohm R.A."/>
            <person name="Salamov A.A."/>
            <person name="Grigoriev I.V."/>
            <person name="Spatafora J.W."/>
            <person name="Berbee M.L."/>
        </authorList>
    </citation>
    <scope>NUCLEOTIDE SEQUENCE [LARGE SCALE GENOMIC DNA]</scope>
    <source>
        <strain evidence="3 4">JEL478</strain>
    </source>
</reference>
<evidence type="ECO:0000256" key="1">
    <source>
        <dbReference type="PROSITE-ProRule" id="PRU00023"/>
    </source>
</evidence>
<dbReference type="SMART" id="SM00248">
    <property type="entry name" value="ANK"/>
    <property type="match status" value="2"/>
</dbReference>
<dbReference type="InterPro" id="IPR036770">
    <property type="entry name" value="Ankyrin_rpt-contain_sf"/>
</dbReference>
<feature type="region of interest" description="Disordered" evidence="2">
    <location>
        <begin position="333"/>
        <end position="467"/>
    </location>
</feature>
<dbReference type="PROSITE" id="PS50088">
    <property type="entry name" value="ANK_REPEAT"/>
    <property type="match status" value="1"/>
</dbReference>
<sequence length="604" mass="65404">MDGDVSVRLVAACEAGALDEVRKLLARRVNPDLARKHVTLKCRLDKGDTRTDTIFGESCLALAIIHERSEVVKLLLEAGASPNLNVTWRLSHAGKWDVTYWNENRWHFQYRFSSGLLLALGKGARVSLSNCHTKDHQFGPWQTEAETQGLLRVNHKGGVVVLDHPMKIGDQYKEVHLKPSLEIVRPLLNAGALVTDEVMEALLRLGEPSFTSLVHAHITKHPEARVHVAGLETMLPGLGQLQMLFTPVLDDTDDTPGSTTPDVKPLPLQLPLRTAAATRPPSQSSLSSSGGPFRSPTPREALALLPQTETMEDNKPRTNGSSVLAPSTKVTFGAHKRVPSGGPAVASSASPPTRSSSILKTPSPKQLNGYTTTNGIQMSFVNGSNRGDPALHTRYRSGDVLPGSRTRPGDPVGRSRTMSGDKYPRTIIPSSSFENPPPRGSSPKPLPPMPTSSVFPSPPVSPVLSQPSPQSVARLVASQLRASEDLRNENSTLQSRLSLLSATHGAETAHLHAKVAELERELAALKGVSDAVANNGGQHWVGAKEVKRLMWVAAEFQPRDVDEMGLQLGDQVFVNVEYPDGWASVSFAQEYSAILLFTLSFRTP</sequence>
<dbReference type="SUPFAM" id="SSF48403">
    <property type="entry name" value="Ankyrin repeat"/>
    <property type="match status" value="1"/>
</dbReference>
<accession>A0A138ZYD2</accession>
<dbReference type="PROSITE" id="PS50297">
    <property type="entry name" value="ANK_REP_REGION"/>
    <property type="match status" value="1"/>
</dbReference>
<evidence type="ECO:0000313" key="3">
    <source>
        <dbReference type="EMBL" id="KXS09123.1"/>
    </source>
</evidence>
<dbReference type="InterPro" id="IPR002110">
    <property type="entry name" value="Ankyrin_rpt"/>
</dbReference>
<evidence type="ECO:0000256" key="2">
    <source>
        <dbReference type="SAM" id="MobiDB-lite"/>
    </source>
</evidence>
<gene>
    <name evidence="3" type="ORF">M427DRAFT_39489</name>
</gene>
<proteinExistence type="predicted"/>
<keyword evidence="4" id="KW-1185">Reference proteome</keyword>
<feature type="region of interest" description="Disordered" evidence="2">
    <location>
        <begin position="306"/>
        <end position="325"/>
    </location>
</feature>
<protein>
    <submittedName>
        <fullName evidence="3">Uncharacterized protein</fullName>
    </submittedName>
</protein>
<evidence type="ECO:0000313" key="4">
    <source>
        <dbReference type="Proteomes" id="UP000070544"/>
    </source>
</evidence>
<feature type="compositionally biased region" description="Pro residues" evidence="2">
    <location>
        <begin position="435"/>
        <end position="461"/>
    </location>
</feature>
<dbReference type="SUPFAM" id="SSF50044">
    <property type="entry name" value="SH3-domain"/>
    <property type="match status" value="1"/>
</dbReference>
<keyword evidence="1" id="KW-0040">ANK repeat</keyword>
<dbReference type="Pfam" id="PF00023">
    <property type="entry name" value="Ank"/>
    <property type="match status" value="1"/>
</dbReference>